<dbReference type="GO" id="GO:0012505">
    <property type="term" value="C:endomembrane system"/>
    <property type="evidence" value="ECO:0007669"/>
    <property type="project" value="TreeGrafter"/>
</dbReference>
<dbReference type="SUPFAM" id="SSF63829">
    <property type="entry name" value="Calcium-dependent phosphotriesterase"/>
    <property type="match status" value="1"/>
</dbReference>
<evidence type="ECO:0000313" key="3">
    <source>
        <dbReference type="WBParaSite" id="ACRNAN_scaffold5892.g10850.t1"/>
    </source>
</evidence>
<dbReference type="WBParaSite" id="ACRNAN_scaffold5892.g10850.t1">
    <property type="protein sequence ID" value="ACRNAN_scaffold5892.g10850.t1"/>
    <property type="gene ID" value="ACRNAN_scaffold5892.g10850"/>
</dbReference>
<name>A0A914E5I0_9BILA</name>
<evidence type="ECO:0000313" key="2">
    <source>
        <dbReference type="Proteomes" id="UP000887540"/>
    </source>
</evidence>
<dbReference type="Gene3D" id="2.120.10.30">
    <property type="entry name" value="TolB, C-terminal domain"/>
    <property type="match status" value="1"/>
</dbReference>
<dbReference type="PANTHER" id="PTHR10426">
    <property type="entry name" value="STRICTOSIDINE SYNTHASE-RELATED"/>
    <property type="match status" value="1"/>
</dbReference>
<dbReference type="Proteomes" id="UP000887540">
    <property type="component" value="Unplaced"/>
</dbReference>
<feature type="transmembrane region" description="Helical" evidence="1">
    <location>
        <begin position="31"/>
        <end position="51"/>
    </location>
</feature>
<keyword evidence="1" id="KW-0812">Transmembrane</keyword>
<keyword evidence="2" id="KW-1185">Reference proteome</keyword>
<protein>
    <submittedName>
        <fullName evidence="3">Adipocyte plasma membrane-associated protein</fullName>
    </submittedName>
</protein>
<dbReference type="PANTHER" id="PTHR10426:SF88">
    <property type="entry name" value="ADIPOCYTE PLASMA MEMBRANE-ASSOCIATED PROTEIN HEMOMUCIN-RELATED"/>
    <property type="match status" value="1"/>
</dbReference>
<dbReference type="GO" id="GO:0016787">
    <property type="term" value="F:hydrolase activity"/>
    <property type="evidence" value="ECO:0007669"/>
    <property type="project" value="TreeGrafter"/>
</dbReference>
<sequence length="206" mass="22828">MADKKKNNTQAQKVDKERVQRQRSICSPRNLFLATFVVFIGCLVALTLSPYQPIYYKLPPPPKFEGPLAVNNLLQNAELLLKGQVIGPESIIVEGNTLYTGTTDGKIVKIVNGVITKTVLLSDHKDCQTLESRLQNLHICGRPLGMRRKDKDTIIVADCYLGILSVDVEKGTKKVLLPGGTIIEGKPLLFADDFDFINEDTIVFSD</sequence>
<keyword evidence="1" id="KW-1133">Transmembrane helix</keyword>
<keyword evidence="1" id="KW-0472">Membrane</keyword>
<dbReference type="Pfam" id="PF20067">
    <property type="entry name" value="SSL_N"/>
    <property type="match status" value="1"/>
</dbReference>
<dbReference type="InterPro" id="IPR011042">
    <property type="entry name" value="6-blade_b-propeller_TolB-like"/>
</dbReference>
<dbReference type="AlphaFoldDB" id="A0A914E5I0"/>
<organism evidence="2 3">
    <name type="scientific">Acrobeloides nanus</name>
    <dbReference type="NCBI Taxonomy" id="290746"/>
    <lineage>
        <taxon>Eukaryota</taxon>
        <taxon>Metazoa</taxon>
        <taxon>Ecdysozoa</taxon>
        <taxon>Nematoda</taxon>
        <taxon>Chromadorea</taxon>
        <taxon>Rhabditida</taxon>
        <taxon>Tylenchina</taxon>
        <taxon>Cephalobomorpha</taxon>
        <taxon>Cephaloboidea</taxon>
        <taxon>Cephalobidae</taxon>
        <taxon>Acrobeloides</taxon>
    </lineage>
</organism>
<evidence type="ECO:0000256" key="1">
    <source>
        <dbReference type="SAM" id="Phobius"/>
    </source>
</evidence>
<accession>A0A914E5I0</accession>
<proteinExistence type="predicted"/>
<reference evidence="3" key="1">
    <citation type="submission" date="2022-11" db="UniProtKB">
        <authorList>
            <consortium name="WormBaseParasite"/>
        </authorList>
    </citation>
    <scope>IDENTIFICATION</scope>
</reference>